<dbReference type="Proteomes" id="UP000241249">
    <property type="component" value="Segment"/>
</dbReference>
<dbReference type="EMBL" id="KY883654">
    <property type="protein sequence ID" value="ASV43493.1"/>
    <property type="molecule type" value="Genomic_DNA"/>
</dbReference>
<dbReference type="OrthoDB" id="24452at10239"/>
<dbReference type="GeneID" id="40095067"/>
<reference evidence="1 2" key="1">
    <citation type="journal article" date="2017" name="Sci. Rep.">
        <title>Analysis of the CRISPR-Cas system in bacteriophages active on epidemic strains of Vibrio cholerae in Bangladesh.</title>
        <authorList>
            <person name="Naser I.B."/>
            <person name="Hoque M.M."/>
            <person name="Nahid M.A."/>
            <person name="Tareq T.M."/>
            <person name="Rocky M.K."/>
            <person name="Faruque S.M."/>
        </authorList>
    </citation>
    <scope>NUCLEOTIDE SEQUENCE [LARGE SCALE GENOMIC DNA]</scope>
</reference>
<organism evidence="1 2">
    <name type="scientific">Vibrio phage JSF10</name>
    <dbReference type="NCBI Taxonomy" id="1983593"/>
    <lineage>
        <taxon>Viruses</taxon>
        <taxon>Duplodnaviria</taxon>
        <taxon>Heunggongvirae</taxon>
        <taxon>Uroviricota</taxon>
        <taxon>Caudoviricetes</taxon>
        <taxon>Demerecviridae</taxon>
        <taxon>Ermolyevavirinae</taxon>
        <taxon>Jesfedecavirus</taxon>
        <taxon>Jesfedecavirus JSF10</taxon>
    </lineage>
</organism>
<keyword evidence="2" id="KW-1185">Reference proteome</keyword>
<evidence type="ECO:0000313" key="1">
    <source>
        <dbReference type="EMBL" id="ASV43493.1"/>
    </source>
</evidence>
<evidence type="ECO:0000313" key="2">
    <source>
        <dbReference type="Proteomes" id="UP000241249"/>
    </source>
</evidence>
<accession>A0A2D0Z1L2</accession>
<dbReference type="KEGG" id="vg:40095067"/>
<sequence length="120" mass="14289">MQLTKFRYLGGLYEVPKLEFESCIKRNTINRLFALTNMGKRDHYFFILTTEENGELRWFSTYSKNPKYYKTFNKTVKHLVVKDLTKEQAKFLHKSVQSFSDFRQAIAYTKEAIKTILEIA</sequence>
<protein>
    <submittedName>
        <fullName evidence="1">Uncharacterized protein</fullName>
    </submittedName>
</protein>
<proteinExistence type="predicted"/>
<dbReference type="RefSeq" id="YP_009618520.1">
    <property type="nucleotide sequence ID" value="NC_042074.1"/>
</dbReference>
<name>A0A2D0Z1L2_9CAUD</name>